<proteinExistence type="predicted"/>
<feature type="region of interest" description="Disordered" evidence="1">
    <location>
        <begin position="33"/>
        <end position="92"/>
    </location>
</feature>
<evidence type="ECO:0000256" key="1">
    <source>
        <dbReference type="SAM" id="MobiDB-lite"/>
    </source>
</evidence>
<reference evidence="2" key="1">
    <citation type="submission" date="2024-05" db="EMBL/GenBank/DDBJ databases">
        <title>Whole genome shotgun sequence of Streptomyces hydrogenans NBRC 13475.</title>
        <authorList>
            <person name="Komaki H."/>
            <person name="Tamura T."/>
        </authorList>
    </citation>
    <scope>NUCLEOTIDE SEQUENCE</scope>
    <source>
        <strain evidence="2">NBRC 13475</strain>
    </source>
</reference>
<feature type="compositionally biased region" description="Low complexity" evidence="1">
    <location>
        <begin position="75"/>
        <end position="88"/>
    </location>
</feature>
<dbReference type="Proteomes" id="UP001052739">
    <property type="component" value="Unassembled WGS sequence"/>
</dbReference>
<dbReference type="EMBL" id="BNDW01000006">
    <property type="protein sequence ID" value="GHI20319.1"/>
    <property type="molecule type" value="Genomic_DNA"/>
</dbReference>
<accession>A0ABQ3P5L4</accession>
<comment type="caution">
    <text evidence="2">The sequence shown here is derived from an EMBL/GenBank/DDBJ whole genome shotgun (WGS) entry which is preliminary data.</text>
</comment>
<dbReference type="EMBL" id="BNDW01000040">
    <property type="protein sequence ID" value="GHI24024.1"/>
    <property type="molecule type" value="Genomic_DNA"/>
</dbReference>
<gene>
    <name evidence="2" type="ORF">Shyd_16900</name>
    <name evidence="3" type="ORF">Shyd_53950</name>
</gene>
<feature type="region of interest" description="Disordered" evidence="1">
    <location>
        <begin position="1"/>
        <end position="21"/>
    </location>
</feature>
<keyword evidence="4" id="KW-1185">Reference proteome</keyword>
<organism evidence="2 4">
    <name type="scientific">Streptomyces hydrogenans</name>
    <dbReference type="NCBI Taxonomy" id="1873719"/>
    <lineage>
        <taxon>Bacteria</taxon>
        <taxon>Bacillati</taxon>
        <taxon>Actinomycetota</taxon>
        <taxon>Actinomycetes</taxon>
        <taxon>Kitasatosporales</taxon>
        <taxon>Streptomycetaceae</taxon>
        <taxon>Streptomyces</taxon>
    </lineage>
</organism>
<name>A0ABQ3P5L4_9ACTN</name>
<sequence>MAGREVGKRGERRGGREAAREARRVPRLLFWGPLPRGLSAAGPPRDGPPRGGQRRDDLPRGGLRHDGLRHDGLLRGHSPALSVGSSARSLRRGGGVLSPYSSVLLAGGRNNGCESTVSDVLIFRCRQALPPKR</sequence>
<evidence type="ECO:0000313" key="2">
    <source>
        <dbReference type="EMBL" id="GHI20319.1"/>
    </source>
</evidence>
<protein>
    <submittedName>
        <fullName evidence="2">Uncharacterized protein</fullName>
    </submittedName>
</protein>
<evidence type="ECO:0000313" key="3">
    <source>
        <dbReference type="EMBL" id="GHI24024.1"/>
    </source>
</evidence>
<evidence type="ECO:0000313" key="4">
    <source>
        <dbReference type="Proteomes" id="UP001052739"/>
    </source>
</evidence>
<feature type="compositionally biased region" description="Basic and acidic residues" evidence="1">
    <location>
        <begin position="53"/>
        <end position="74"/>
    </location>
</feature>